<organism evidence="1 2">
    <name type="scientific">Nocardioides malaquae</name>
    <dbReference type="NCBI Taxonomy" id="2773426"/>
    <lineage>
        <taxon>Bacteria</taxon>
        <taxon>Bacillati</taxon>
        <taxon>Actinomycetota</taxon>
        <taxon>Actinomycetes</taxon>
        <taxon>Propionibacteriales</taxon>
        <taxon>Nocardioidaceae</taxon>
        <taxon>Nocardioides</taxon>
    </lineage>
</organism>
<comment type="caution">
    <text evidence="1">The sequence shown here is derived from an EMBL/GenBank/DDBJ whole genome shotgun (WGS) entry which is preliminary data.</text>
</comment>
<dbReference type="InterPro" id="IPR025833">
    <property type="entry name" value="GDYXXLXY"/>
</dbReference>
<dbReference type="Proteomes" id="UP000756387">
    <property type="component" value="Unassembled WGS sequence"/>
</dbReference>
<dbReference type="RefSeq" id="WP_193638339.1">
    <property type="nucleotide sequence ID" value="NZ_JADCSA010000008.1"/>
</dbReference>
<evidence type="ECO:0000313" key="2">
    <source>
        <dbReference type="Proteomes" id="UP000756387"/>
    </source>
</evidence>
<keyword evidence="2" id="KW-1185">Reference proteome</keyword>
<proteinExistence type="predicted"/>
<name>A0ABR9RTV8_9ACTN</name>
<sequence length="155" mass="17086">MKRAALVAVVAVVQIGLVAVGVAPQLSARTTGETYRMSVDPVDPIDPFRGAYVDLQYPDLEPPEDFEHEWGDDIYVTLTERDGEMVGSRWSTTRPDSGSYVRCASGWPLRCGIESWFADQREARRIEEAMARDGAIAEVRVDSRGNAAIVGLEAR</sequence>
<accession>A0ABR9RTV8</accession>
<gene>
    <name evidence="1" type="ORF">IEQ44_10170</name>
</gene>
<evidence type="ECO:0000313" key="1">
    <source>
        <dbReference type="EMBL" id="MBE7325024.1"/>
    </source>
</evidence>
<reference evidence="1 2" key="1">
    <citation type="submission" date="2020-10" db="EMBL/GenBank/DDBJ databases">
        <title>Nocardioides sp. isolated from sludge.</title>
        <authorList>
            <person name="Zhang X."/>
        </authorList>
    </citation>
    <scope>NUCLEOTIDE SEQUENCE [LARGE SCALE GENOMIC DNA]</scope>
    <source>
        <strain evidence="1 2">Y6</strain>
    </source>
</reference>
<protein>
    <submittedName>
        <fullName evidence="1">GDYXXLXY domain-containing protein</fullName>
    </submittedName>
</protein>
<dbReference type="EMBL" id="JADCSA010000008">
    <property type="protein sequence ID" value="MBE7325024.1"/>
    <property type="molecule type" value="Genomic_DNA"/>
</dbReference>
<dbReference type="Pfam" id="PF14345">
    <property type="entry name" value="GDYXXLXY"/>
    <property type="match status" value="1"/>
</dbReference>